<organism evidence="1 2">
    <name type="scientific">Cyberlindnera jadinii (strain ATCC 18201 / CBS 1600 / BCRC 20928 / JCM 3617 / NBRC 0987 / NRRL Y-1542)</name>
    <name type="common">Torula yeast</name>
    <name type="synonym">Candida utilis</name>
    <dbReference type="NCBI Taxonomy" id="983966"/>
    <lineage>
        <taxon>Eukaryota</taxon>
        <taxon>Fungi</taxon>
        <taxon>Dikarya</taxon>
        <taxon>Ascomycota</taxon>
        <taxon>Saccharomycotina</taxon>
        <taxon>Saccharomycetes</taxon>
        <taxon>Phaffomycetales</taxon>
        <taxon>Phaffomycetaceae</taxon>
        <taxon>Cyberlindnera</taxon>
    </lineage>
</organism>
<proteinExistence type="predicted"/>
<sequence>MQYSHRCSRHNRLSHTTKNQYGFIRFSHDRNDHYTWKPCQTNNMDSRGWLGSPGTCLHYLIILTPQRNLHSANIKS</sequence>
<dbReference type="AlphaFoldDB" id="A0A0H5C2N8"/>
<accession>A0A0H5C2N8</accession>
<evidence type="ECO:0000313" key="2">
    <source>
        <dbReference type="Proteomes" id="UP000038830"/>
    </source>
</evidence>
<protein>
    <submittedName>
        <fullName evidence="1">Uncharacterized protein</fullName>
    </submittedName>
</protein>
<evidence type="ECO:0000313" key="1">
    <source>
        <dbReference type="EMBL" id="CEP22123.1"/>
    </source>
</evidence>
<dbReference type="EMBL" id="CDQK01000003">
    <property type="protein sequence ID" value="CEP22123.1"/>
    <property type="molecule type" value="Genomic_DNA"/>
</dbReference>
<dbReference type="Proteomes" id="UP000038830">
    <property type="component" value="Unassembled WGS sequence"/>
</dbReference>
<reference evidence="2" key="1">
    <citation type="journal article" date="2015" name="J. Biotechnol.">
        <title>The structure of the Cyberlindnera jadinii genome and its relation to Candida utilis analyzed by the occurrence of single nucleotide polymorphisms.</title>
        <authorList>
            <person name="Rupp O."/>
            <person name="Brinkrolf K."/>
            <person name="Buerth C."/>
            <person name="Kunigo M."/>
            <person name="Schneider J."/>
            <person name="Jaenicke S."/>
            <person name="Goesmann A."/>
            <person name="Puehler A."/>
            <person name="Jaeger K.-E."/>
            <person name="Ernst J.F."/>
        </authorList>
    </citation>
    <scope>NUCLEOTIDE SEQUENCE [LARGE SCALE GENOMIC DNA]</scope>
    <source>
        <strain evidence="2">ATCC 18201 / CBS 1600 / BCRC 20928 / JCM 3617 / NBRC 0987 / NRRL Y-1542</strain>
    </source>
</reference>
<name>A0A0H5C2N8_CYBJN</name>
<gene>
    <name evidence="1" type="ORF">BN1211_2398</name>
</gene>